<name>A0ABR2Y0Y9_9PEZI</name>
<feature type="compositionally biased region" description="Polar residues" evidence="1">
    <location>
        <begin position="437"/>
        <end position="449"/>
    </location>
</feature>
<evidence type="ECO:0000313" key="3">
    <source>
        <dbReference type="Proteomes" id="UP001465668"/>
    </source>
</evidence>
<feature type="compositionally biased region" description="Polar residues" evidence="1">
    <location>
        <begin position="585"/>
        <end position="595"/>
    </location>
</feature>
<organism evidence="2 3">
    <name type="scientific">Seiridium cardinale</name>
    <dbReference type="NCBI Taxonomy" id="138064"/>
    <lineage>
        <taxon>Eukaryota</taxon>
        <taxon>Fungi</taxon>
        <taxon>Dikarya</taxon>
        <taxon>Ascomycota</taxon>
        <taxon>Pezizomycotina</taxon>
        <taxon>Sordariomycetes</taxon>
        <taxon>Xylariomycetidae</taxon>
        <taxon>Amphisphaeriales</taxon>
        <taxon>Sporocadaceae</taxon>
        <taxon>Seiridium</taxon>
    </lineage>
</organism>
<proteinExistence type="predicted"/>
<evidence type="ECO:0000313" key="2">
    <source>
        <dbReference type="EMBL" id="KAK9779585.1"/>
    </source>
</evidence>
<feature type="compositionally biased region" description="Polar residues" evidence="1">
    <location>
        <begin position="459"/>
        <end position="475"/>
    </location>
</feature>
<feature type="compositionally biased region" description="Polar residues" evidence="1">
    <location>
        <begin position="117"/>
        <end position="133"/>
    </location>
</feature>
<feature type="compositionally biased region" description="Basic and acidic residues" evidence="1">
    <location>
        <begin position="105"/>
        <end position="116"/>
    </location>
</feature>
<reference evidence="2 3" key="1">
    <citation type="submission" date="2024-02" db="EMBL/GenBank/DDBJ databases">
        <title>First draft genome assembly of two strains of Seiridium cardinale.</title>
        <authorList>
            <person name="Emiliani G."/>
            <person name="Scali E."/>
        </authorList>
    </citation>
    <scope>NUCLEOTIDE SEQUENCE [LARGE SCALE GENOMIC DNA]</scope>
    <source>
        <strain evidence="2 3">BM-138-000479</strain>
    </source>
</reference>
<feature type="compositionally biased region" description="Polar residues" evidence="1">
    <location>
        <begin position="772"/>
        <end position="791"/>
    </location>
</feature>
<feature type="compositionally biased region" description="Basic and acidic residues" evidence="1">
    <location>
        <begin position="933"/>
        <end position="956"/>
    </location>
</feature>
<feature type="compositionally biased region" description="Polar residues" evidence="1">
    <location>
        <begin position="957"/>
        <end position="974"/>
    </location>
</feature>
<evidence type="ECO:0000256" key="1">
    <source>
        <dbReference type="SAM" id="MobiDB-lite"/>
    </source>
</evidence>
<feature type="region of interest" description="Disordered" evidence="1">
    <location>
        <begin position="911"/>
        <end position="996"/>
    </location>
</feature>
<comment type="caution">
    <text evidence="2">The sequence shown here is derived from an EMBL/GenBank/DDBJ whole genome shotgun (WGS) entry which is preliminary data.</text>
</comment>
<keyword evidence="3" id="KW-1185">Reference proteome</keyword>
<dbReference type="Proteomes" id="UP001465668">
    <property type="component" value="Unassembled WGS sequence"/>
</dbReference>
<feature type="region of interest" description="Disordered" evidence="1">
    <location>
        <begin position="738"/>
        <end position="846"/>
    </location>
</feature>
<feature type="compositionally biased region" description="Basic and acidic residues" evidence="1">
    <location>
        <begin position="329"/>
        <end position="345"/>
    </location>
</feature>
<accession>A0ABR2Y0Y9</accession>
<protein>
    <submittedName>
        <fullName evidence="2">Uncharacterized protein</fullName>
    </submittedName>
</protein>
<feature type="region of interest" description="Disordered" evidence="1">
    <location>
        <begin position="68"/>
        <end position="548"/>
    </location>
</feature>
<feature type="compositionally biased region" description="Low complexity" evidence="1">
    <location>
        <begin position="1"/>
        <end position="14"/>
    </location>
</feature>
<feature type="compositionally biased region" description="Basic and acidic residues" evidence="1">
    <location>
        <begin position="18"/>
        <end position="38"/>
    </location>
</feature>
<feature type="compositionally biased region" description="Basic and acidic residues" evidence="1">
    <location>
        <begin position="522"/>
        <end position="536"/>
    </location>
</feature>
<feature type="region of interest" description="Disordered" evidence="1">
    <location>
        <begin position="570"/>
        <end position="608"/>
    </location>
</feature>
<feature type="compositionally biased region" description="Polar residues" evidence="1">
    <location>
        <begin position="142"/>
        <end position="160"/>
    </location>
</feature>
<feature type="compositionally biased region" description="Polar residues" evidence="1">
    <location>
        <begin position="483"/>
        <end position="521"/>
    </location>
</feature>
<gene>
    <name evidence="2" type="ORF">SCAR479_03651</name>
</gene>
<sequence>MAETPNNVAATAVTDTDETAHRFEFDFSPSRDHNDNWHNHRQSHNPSKLPAFRFADLRQENLVHPSLLTQSHEIPPSPVSPGTDPSQRQGPAPAQTPAQPSQAAEESKANTTRDRSPLSTQHNNNHNTVSPDPSLSAVVHQQGASSDTSPAESRARTIQTPLKARSASATRPVNPKRSASLGTSIAASKVADNQSPSGSTTTVVPARPQQRRAPSYSETLSEIRSRRLSESSQNGAPGDEGTKEWAQGQRELLLPKTIQRSDSDGKRISASRRPPVSYRPSTASAPSTGGLAKIPPIRSFRSSGDRQSLGLDMNLRSPTVYDDGYGDSNQRDRTLNALEGRREDDTYGMESPNSVTAEADDSGDVFLKMAREEPEPPTPVTRAIRSAHRRPLSSVIPTYQPISPPQVSRRLSDQEASRSKNVGDGQPAGGMARALTYRTSAIGNTSESKSLGPKPSPLTPRTLTFQDPATESASAYSRRRQSITDGVSAMSSRMSSLKQSGVSPATSGRTYNSSPLAPKTMDSQKQDAQQGDHHTESSNSTAAPSTVWDELDDIKSRIHRLELTGKLPATSGAAVSRASDERPPTATTNATTMSVSPKRGAGGAAAQTDAVSTVSSSYGQKESHPLLQSAITKSKPFLSEDIYNALEGAASDAMTLSAMIGKVGEPGPISSAASNVGTPAVTDRQLRRKAEGICRSLTELCLALSENAAQIKQQEVVVPATEKEPVSSPTITRFSGVAAQRRPSAALGERSPASAAASPRGMSRLEERRNSIFFSNALPSPSSRYSSQIPATPSEGLGRRTSLMLPRTRRAGTEEPEDFGGRKSSILRTRRAGTEEPEELPGRQSSMLRTRRGTYEHEQDDTTSRFRAPSRTVTEIAVSRPPATREFNPQIALPSIETTSLGTSALPRRRLGSSSLSTRLVQPSTTSNLAPRRYMERTPDRETNNISEKLAEDRGQRSFSLAQNSIHNRTSSIQKRTRDSMLANSSAASQPGGYYR</sequence>
<dbReference type="EMBL" id="JARVKM010000010">
    <property type="protein sequence ID" value="KAK9779585.1"/>
    <property type="molecule type" value="Genomic_DNA"/>
</dbReference>
<feature type="compositionally biased region" description="Low complexity" evidence="1">
    <location>
        <begin position="87"/>
        <end position="104"/>
    </location>
</feature>
<feature type="compositionally biased region" description="Polar residues" evidence="1">
    <location>
        <begin position="180"/>
        <end position="203"/>
    </location>
</feature>
<feature type="region of interest" description="Disordered" evidence="1">
    <location>
        <begin position="1"/>
        <end position="47"/>
    </location>
</feature>